<keyword evidence="3" id="KW-0472">Membrane</keyword>
<evidence type="ECO:0000256" key="7">
    <source>
        <dbReference type="SAM" id="MobiDB-lite"/>
    </source>
</evidence>
<dbReference type="InterPro" id="IPR032831">
    <property type="entry name" value="LptM_cons"/>
</dbReference>
<feature type="region of interest" description="Disordered" evidence="7">
    <location>
        <begin position="27"/>
        <end position="47"/>
    </location>
</feature>
<protein>
    <submittedName>
        <fullName evidence="8">Lipoprotein-attachment site-containing protein</fullName>
    </submittedName>
</protein>
<keyword evidence="2" id="KW-0732">Signal</keyword>
<accession>A0A1G6D265</accession>
<evidence type="ECO:0000313" key="8">
    <source>
        <dbReference type="EMBL" id="SDB39234.1"/>
    </source>
</evidence>
<sequence length="47" mass="4953">MFNLKVMRLIIVAGTLGFIAACGQKGPLEMPPPVEQNQPAAPVTSSE</sequence>
<keyword evidence="5" id="KW-0998">Cell outer membrane</keyword>
<evidence type="ECO:0000256" key="4">
    <source>
        <dbReference type="ARBA" id="ARBA00023139"/>
    </source>
</evidence>
<evidence type="ECO:0000256" key="3">
    <source>
        <dbReference type="ARBA" id="ARBA00023136"/>
    </source>
</evidence>
<organism evidence="8 9">
    <name type="scientific">Pseudidiomarina indica</name>
    <dbReference type="NCBI Taxonomy" id="1159017"/>
    <lineage>
        <taxon>Bacteria</taxon>
        <taxon>Pseudomonadati</taxon>
        <taxon>Pseudomonadota</taxon>
        <taxon>Gammaproteobacteria</taxon>
        <taxon>Alteromonadales</taxon>
        <taxon>Idiomarinaceae</taxon>
        <taxon>Pseudidiomarina</taxon>
    </lineage>
</organism>
<feature type="compositionally biased region" description="Polar residues" evidence="7">
    <location>
        <begin position="35"/>
        <end position="47"/>
    </location>
</feature>
<evidence type="ECO:0000256" key="5">
    <source>
        <dbReference type="ARBA" id="ARBA00023237"/>
    </source>
</evidence>
<dbReference type="AlphaFoldDB" id="A0A1G6D265"/>
<evidence type="ECO:0000256" key="1">
    <source>
        <dbReference type="ARBA" id="ARBA00004459"/>
    </source>
</evidence>
<evidence type="ECO:0000256" key="6">
    <source>
        <dbReference type="ARBA" id="ARBA00023288"/>
    </source>
</evidence>
<evidence type="ECO:0000256" key="2">
    <source>
        <dbReference type="ARBA" id="ARBA00022729"/>
    </source>
</evidence>
<comment type="subcellular location">
    <subcellularLocation>
        <location evidence="1">Cell outer membrane</location>
        <topology evidence="1">Lipid-anchor</topology>
    </subcellularLocation>
</comment>
<name>A0A1G6D265_9GAMM</name>
<keyword evidence="9" id="KW-1185">Reference proteome</keyword>
<dbReference type="STRING" id="1159017.SAMN02927930_01487"/>
<dbReference type="GO" id="GO:0009279">
    <property type="term" value="C:cell outer membrane"/>
    <property type="evidence" value="ECO:0007669"/>
    <property type="project" value="UniProtKB-SubCell"/>
</dbReference>
<gene>
    <name evidence="8" type="ORF">SAMN02927930_01487</name>
</gene>
<reference evidence="9" key="1">
    <citation type="submission" date="2016-10" db="EMBL/GenBank/DDBJ databases">
        <authorList>
            <person name="Varghese N."/>
            <person name="Submissions S."/>
        </authorList>
    </citation>
    <scope>NUCLEOTIDE SEQUENCE [LARGE SCALE GENOMIC DNA]</scope>
    <source>
        <strain evidence="9">CGMCC 1.10824</strain>
    </source>
</reference>
<proteinExistence type="predicted"/>
<dbReference type="Proteomes" id="UP000199626">
    <property type="component" value="Unassembled WGS sequence"/>
</dbReference>
<evidence type="ECO:0000313" key="9">
    <source>
        <dbReference type="Proteomes" id="UP000199626"/>
    </source>
</evidence>
<dbReference type="Pfam" id="PF13627">
    <property type="entry name" value="LptM_cons"/>
    <property type="match status" value="1"/>
</dbReference>
<dbReference type="PROSITE" id="PS51257">
    <property type="entry name" value="PROKAR_LIPOPROTEIN"/>
    <property type="match status" value="1"/>
</dbReference>
<dbReference type="EMBL" id="FMXN01000008">
    <property type="protein sequence ID" value="SDB39234.1"/>
    <property type="molecule type" value="Genomic_DNA"/>
</dbReference>
<keyword evidence="4" id="KW-0564">Palmitate</keyword>
<dbReference type="NCBIfam" id="NF047847">
    <property type="entry name" value="SS_mature_LptM"/>
    <property type="match status" value="1"/>
</dbReference>
<keyword evidence="6 8" id="KW-0449">Lipoprotein</keyword>